<proteinExistence type="predicted"/>
<keyword evidence="2" id="KW-1185">Reference proteome</keyword>
<sequence length="200" mass="20929">MPDQPRSPAAVSPMLAALRDGTRDQHAAVERRLGLPDRIRTRADLVAVLTALLDAWAPLERDLAAADWSGLPLDPRLGEAAALLRADLATLGGDPARPVSSSGLDLASVARAAGGRYVLLGSALGGRVIAPEVERRLGLRAGEATGFFRRVGGAPGRDWRAFRLAVAGREWSAGETADAVDAARSTFDLIGRIPTGRPTG</sequence>
<dbReference type="Gene3D" id="1.20.910.10">
    <property type="entry name" value="Heme oxygenase-like"/>
    <property type="match status" value="1"/>
</dbReference>
<organism evidence="1 2">
    <name type="scientific">Micromonospora robiginosa</name>
    <dbReference type="NCBI Taxonomy" id="2749844"/>
    <lineage>
        <taxon>Bacteria</taxon>
        <taxon>Bacillati</taxon>
        <taxon>Actinomycetota</taxon>
        <taxon>Actinomycetes</taxon>
        <taxon>Micromonosporales</taxon>
        <taxon>Micromonosporaceae</taxon>
        <taxon>Micromonospora</taxon>
    </lineage>
</organism>
<reference evidence="2" key="1">
    <citation type="submission" date="2020-07" db="EMBL/GenBank/DDBJ databases">
        <title>A new Micromonospora strain with potent antibiotic activity isolated from the microbiome of a mid-Atlantic deep-sea sponge.</title>
        <authorList>
            <person name="Back C.R."/>
            <person name="Stennett H.L."/>
            <person name="Williams S.E."/>
            <person name="Wang L."/>
            <person name="Ojeda Gomez J."/>
            <person name="Abdulle O.M."/>
            <person name="Duffy T."/>
            <person name="Hendry K.R."/>
            <person name="Powell D."/>
            <person name="Stach J.E."/>
            <person name="Essex-Lopresti A.E."/>
            <person name="Willis C.L."/>
            <person name="Curnow P."/>
            <person name="Race P.R."/>
        </authorList>
    </citation>
    <scope>NUCLEOTIDE SEQUENCE [LARGE SCALE GENOMIC DNA]</scope>
    <source>
        <strain evidence="2">28ISP2-46</strain>
    </source>
</reference>
<dbReference type="Proteomes" id="UP000510844">
    <property type="component" value="Chromosome"/>
</dbReference>
<dbReference type="AlphaFoldDB" id="A0A7L6B5P4"/>
<accession>A0A7L6B5P4</accession>
<dbReference type="RefSeq" id="WP_181569772.1">
    <property type="nucleotide sequence ID" value="NZ_CP059322.2"/>
</dbReference>
<protein>
    <submittedName>
        <fullName evidence="1">Biliverdin-producing heme oxygenase</fullName>
    </submittedName>
</protein>
<name>A0A7L6B5P4_9ACTN</name>
<evidence type="ECO:0000313" key="2">
    <source>
        <dbReference type="Proteomes" id="UP000510844"/>
    </source>
</evidence>
<gene>
    <name evidence="1" type="ORF">H1D33_29390</name>
</gene>
<dbReference type="KEGG" id="mfeu:H1D33_29390"/>
<dbReference type="EMBL" id="CP059322">
    <property type="protein sequence ID" value="QLQ37283.1"/>
    <property type="molecule type" value="Genomic_DNA"/>
</dbReference>
<dbReference type="SUPFAM" id="SSF48613">
    <property type="entry name" value="Heme oxygenase-like"/>
    <property type="match status" value="1"/>
</dbReference>
<dbReference type="InterPro" id="IPR016084">
    <property type="entry name" value="Haem_Oase-like_multi-hlx"/>
</dbReference>
<reference evidence="1 2" key="2">
    <citation type="journal article" date="2021" name="Mar. Drugs">
        <title>A New Micromonospora Strain with Antibiotic Activity Isolated from the Microbiome of a Mid-Atlantic Deep-Sea Sponge.</title>
        <authorList>
            <person name="Back C.R."/>
            <person name="Stennett H.L."/>
            <person name="Williams S.E."/>
            <person name="Wang L."/>
            <person name="Ojeda Gomez J."/>
            <person name="Abdulle O.M."/>
            <person name="Duffy T."/>
            <person name="Neal C."/>
            <person name="Mantell J."/>
            <person name="Jepson M.A."/>
            <person name="Hendry K.R."/>
            <person name="Powell D."/>
            <person name="Stach J.E.M."/>
            <person name="Essex-Lopresti A.E."/>
            <person name="Willis C.L."/>
            <person name="Curnow P."/>
            <person name="Race P.R."/>
        </authorList>
    </citation>
    <scope>NUCLEOTIDE SEQUENCE [LARGE SCALE GENOMIC DNA]</scope>
    <source>
        <strain evidence="1 2">28ISP2-46</strain>
    </source>
</reference>
<dbReference type="CDD" id="cd19166">
    <property type="entry name" value="HemeO-bac"/>
    <property type="match status" value="1"/>
</dbReference>
<evidence type="ECO:0000313" key="1">
    <source>
        <dbReference type="EMBL" id="QLQ37283.1"/>
    </source>
</evidence>